<keyword evidence="2" id="KW-1185">Reference proteome</keyword>
<dbReference type="Proteomes" id="UP001341840">
    <property type="component" value="Unassembled WGS sequence"/>
</dbReference>
<sequence>MLLAEEVVENMKEQIHVLMPDFDVSLIGKLKKGSLQIKKRNLEAKQSRVPRICVACCSYPNPRLSKLTTLRRGNSLDQIHAYA</sequence>
<reference evidence="1 2" key="1">
    <citation type="journal article" date="2023" name="Plants (Basel)">
        <title>Bridging the Gap: Combining Genomics and Transcriptomics Approaches to Understand Stylosanthes scabra, an Orphan Legume from the Brazilian Caatinga.</title>
        <authorList>
            <person name="Ferreira-Neto J.R.C."/>
            <person name="da Silva M.D."/>
            <person name="Binneck E."/>
            <person name="de Melo N.F."/>
            <person name="da Silva R.H."/>
            <person name="de Melo A.L.T.M."/>
            <person name="Pandolfi V."/>
            <person name="Bustamante F.O."/>
            <person name="Brasileiro-Vidal A.C."/>
            <person name="Benko-Iseppon A.M."/>
        </authorList>
    </citation>
    <scope>NUCLEOTIDE SEQUENCE [LARGE SCALE GENOMIC DNA]</scope>
    <source>
        <tissue evidence="1">Leaves</tissue>
    </source>
</reference>
<dbReference type="EMBL" id="JASCZI010181459">
    <property type="protein sequence ID" value="MED6183720.1"/>
    <property type="molecule type" value="Genomic_DNA"/>
</dbReference>
<evidence type="ECO:0000313" key="2">
    <source>
        <dbReference type="Proteomes" id="UP001341840"/>
    </source>
</evidence>
<proteinExistence type="predicted"/>
<evidence type="ECO:0000313" key="1">
    <source>
        <dbReference type="EMBL" id="MED6183720.1"/>
    </source>
</evidence>
<name>A0ABU6WCQ8_9FABA</name>
<organism evidence="1 2">
    <name type="scientific">Stylosanthes scabra</name>
    <dbReference type="NCBI Taxonomy" id="79078"/>
    <lineage>
        <taxon>Eukaryota</taxon>
        <taxon>Viridiplantae</taxon>
        <taxon>Streptophyta</taxon>
        <taxon>Embryophyta</taxon>
        <taxon>Tracheophyta</taxon>
        <taxon>Spermatophyta</taxon>
        <taxon>Magnoliopsida</taxon>
        <taxon>eudicotyledons</taxon>
        <taxon>Gunneridae</taxon>
        <taxon>Pentapetalae</taxon>
        <taxon>rosids</taxon>
        <taxon>fabids</taxon>
        <taxon>Fabales</taxon>
        <taxon>Fabaceae</taxon>
        <taxon>Papilionoideae</taxon>
        <taxon>50 kb inversion clade</taxon>
        <taxon>dalbergioids sensu lato</taxon>
        <taxon>Dalbergieae</taxon>
        <taxon>Pterocarpus clade</taxon>
        <taxon>Stylosanthes</taxon>
    </lineage>
</organism>
<comment type="caution">
    <text evidence="1">The sequence shown here is derived from an EMBL/GenBank/DDBJ whole genome shotgun (WGS) entry which is preliminary data.</text>
</comment>
<accession>A0ABU6WCQ8</accession>
<gene>
    <name evidence="1" type="ORF">PIB30_040271</name>
</gene>
<protein>
    <submittedName>
        <fullName evidence="1">Uncharacterized protein</fullName>
    </submittedName>
</protein>